<evidence type="ECO:0000259" key="5">
    <source>
        <dbReference type="Pfam" id="PF03931"/>
    </source>
</evidence>
<evidence type="ECO:0000256" key="4">
    <source>
        <dbReference type="ARBA" id="ARBA00023242"/>
    </source>
</evidence>
<dbReference type="Gene3D" id="3.30.710.10">
    <property type="entry name" value="Potassium Channel Kv1.1, Chain A"/>
    <property type="match status" value="1"/>
</dbReference>
<evidence type="ECO:0000256" key="1">
    <source>
        <dbReference type="ARBA" id="ARBA00004123"/>
    </source>
</evidence>
<dbReference type="InterPro" id="IPR039948">
    <property type="entry name" value="ELC1"/>
</dbReference>
<reference evidence="6 7" key="1">
    <citation type="journal article" date="2015" name="Environ. Microbiol.">
        <title>Genome analyses suggest the presence of polyploidy and recent human-driven expansions in eight global populations of the honeybee pathogen Nosema ceranae.</title>
        <authorList>
            <person name="Pelin A."/>
            <person name="Selman M."/>
            <person name="Aris-Brosou S."/>
            <person name="Farinelli L."/>
            <person name="Corradi N."/>
        </authorList>
    </citation>
    <scope>NUCLEOTIDE SEQUENCE [LARGE SCALE GENOMIC DNA]</scope>
    <source>
        <strain evidence="6 7">PA08 1199</strain>
    </source>
</reference>
<dbReference type="VEuPathDB" id="MicrosporidiaDB:AAJ76_3700010975"/>
<dbReference type="Proteomes" id="UP000034350">
    <property type="component" value="Unassembled WGS sequence"/>
</dbReference>
<dbReference type="GO" id="GO:0005634">
    <property type="term" value="C:nucleus"/>
    <property type="evidence" value="ECO:0007669"/>
    <property type="project" value="UniProtKB-SubCell"/>
</dbReference>
<dbReference type="InterPro" id="IPR011333">
    <property type="entry name" value="SKP1/BTB/POZ_sf"/>
</dbReference>
<dbReference type="SUPFAM" id="SSF54695">
    <property type="entry name" value="POZ domain"/>
    <property type="match status" value="1"/>
</dbReference>
<keyword evidence="7" id="KW-1185">Reference proteome</keyword>
<dbReference type="Pfam" id="PF03931">
    <property type="entry name" value="Skp1_POZ"/>
    <property type="match status" value="1"/>
</dbReference>
<dbReference type="GO" id="GO:0006511">
    <property type="term" value="P:ubiquitin-dependent protein catabolic process"/>
    <property type="evidence" value="ECO:0007669"/>
    <property type="project" value="InterPro"/>
</dbReference>
<dbReference type="VEuPathDB" id="MicrosporidiaDB:G9O61_00g010800"/>
<name>A0A0F9WBS0_9MICR</name>
<dbReference type="PANTHER" id="PTHR20648">
    <property type="entry name" value="ELONGIN-C"/>
    <property type="match status" value="1"/>
</dbReference>
<dbReference type="FunFam" id="3.30.710.10:FF:000035">
    <property type="entry name" value="Elongin C transcription elongation factor"/>
    <property type="match status" value="1"/>
</dbReference>
<gene>
    <name evidence="6" type="ORF">AAJ76_3700010975</name>
</gene>
<evidence type="ECO:0000256" key="2">
    <source>
        <dbReference type="ARBA" id="ARBA00009993"/>
    </source>
</evidence>
<comment type="subcellular location">
    <subcellularLocation>
        <location evidence="1">Nucleus</location>
    </subcellularLocation>
</comment>
<proteinExistence type="inferred from homology"/>
<dbReference type="RefSeq" id="XP_024330703.1">
    <property type="nucleotide sequence ID" value="XM_024475347.1"/>
</dbReference>
<dbReference type="EMBL" id="JPQZ01000037">
    <property type="protein sequence ID" value="KKO74961.1"/>
    <property type="molecule type" value="Genomic_DNA"/>
</dbReference>
<dbReference type="SMART" id="SM00512">
    <property type="entry name" value="Skp1"/>
    <property type="match status" value="1"/>
</dbReference>
<sequence length="92" mass="10532">METIKLLSSDGIEFTIKRKIALYSKTLNLLINTNPNYIEHVAEAIVLPINSKYLARIIEFLEFKASNKNVDDFEIKDDETVDLLDAAAYLRI</sequence>
<dbReference type="OrthoDB" id="249087at2759"/>
<comment type="caution">
    <text evidence="6">The sequence shown here is derived from an EMBL/GenBank/DDBJ whole genome shotgun (WGS) entry which is preliminary data.</text>
</comment>
<organism evidence="6 7">
    <name type="scientific">Vairimorpha ceranae</name>
    <dbReference type="NCBI Taxonomy" id="40302"/>
    <lineage>
        <taxon>Eukaryota</taxon>
        <taxon>Fungi</taxon>
        <taxon>Fungi incertae sedis</taxon>
        <taxon>Microsporidia</taxon>
        <taxon>Nosematidae</taxon>
        <taxon>Vairimorpha</taxon>
    </lineage>
</organism>
<protein>
    <recommendedName>
        <fullName evidence="3">Elongin-C</fullName>
    </recommendedName>
</protein>
<accession>A0A0F9WBS0</accession>
<comment type="similarity">
    <text evidence="2">Belongs to the SKP1 family.</text>
</comment>
<dbReference type="InterPro" id="IPR001232">
    <property type="entry name" value="SKP1-like"/>
</dbReference>
<feature type="domain" description="SKP1 component POZ" evidence="5">
    <location>
        <begin position="3"/>
        <end position="63"/>
    </location>
</feature>
<dbReference type="GeneID" id="36320287"/>
<dbReference type="AlphaFoldDB" id="A0A0F9WBS0"/>
<evidence type="ECO:0000256" key="3">
    <source>
        <dbReference type="ARBA" id="ARBA00021347"/>
    </source>
</evidence>
<keyword evidence="4" id="KW-0539">Nucleus</keyword>
<evidence type="ECO:0000313" key="7">
    <source>
        <dbReference type="Proteomes" id="UP000034350"/>
    </source>
</evidence>
<evidence type="ECO:0000313" key="6">
    <source>
        <dbReference type="EMBL" id="KKO74961.1"/>
    </source>
</evidence>
<dbReference type="InterPro" id="IPR016073">
    <property type="entry name" value="Skp1_comp_POZ"/>
</dbReference>